<evidence type="ECO:0000313" key="3">
    <source>
        <dbReference type="EMBL" id="KAJ8371697.1"/>
    </source>
</evidence>
<feature type="region of interest" description="Disordered" evidence="1">
    <location>
        <begin position="1"/>
        <end position="38"/>
    </location>
</feature>
<feature type="transmembrane region" description="Helical" evidence="2">
    <location>
        <begin position="92"/>
        <end position="111"/>
    </location>
</feature>
<feature type="region of interest" description="Disordered" evidence="1">
    <location>
        <begin position="205"/>
        <end position="228"/>
    </location>
</feature>
<evidence type="ECO:0000313" key="4">
    <source>
        <dbReference type="Proteomes" id="UP001221898"/>
    </source>
</evidence>
<dbReference type="InterPro" id="IPR030417">
    <property type="entry name" value="MS4A"/>
</dbReference>
<sequence length="228" mass="24820">MVAVSPPERGSSENRSEQQENKNKRMDPPTEMQQEGEAVHETVIGAQKPLHRFVSGEPKCIGIAVLFFGCGELLMGIPLVTTGSFTINSSALYIPFWLGALFVISGVLSIYTEGCPSKKMVTVCLSLYVVTLMGVLVSLCYRAFCLTMLEMRHYGRHRSYSAQVITTEAVLLTLSLCVSVLLVFLSCRARAALKSTKTQVASLNTPRLGSHSKQAPHGPAHAVAHKTH</sequence>
<dbReference type="AlphaFoldDB" id="A0AAD7R905"/>
<keyword evidence="2" id="KW-0812">Transmembrane</keyword>
<reference evidence="3" key="1">
    <citation type="journal article" date="2023" name="Science">
        <title>Genome structures resolve the early diversification of teleost fishes.</title>
        <authorList>
            <person name="Parey E."/>
            <person name="Louis A."/>
            <person name="Montfort J."/>
            <person name="Bouchez O."/>
            <person name="Roques C."/>
            <person name="Iampietro C."/>
            <person name="Lluch J."/>
            <person name="Castinel A."/>
            <person name="Donnadieu C."/>
            <person name="Desvignes T."/>
            <person name="Floi Bucao C."/>
            <person name="Jouanno E."/>
            <person name="Wen M."/>
            <person name="Mejri S."/>
            <person name="Dirks R."/>
            <person name="Jansen H."/>
            <person name="Henkel C."/>
            <person name="Chen W.J."/>
            <person name="Zahm M."/>
            <person name="Cabau C."/>
            <person name="Klopp C."/>
            <person name="Thompson A.W."/>
            <person name="Robinson-Rechavi M."/>
            <person name="Braasch I."/>
            <person name="Lecointre G."/>
            <person name="Bobe J."/>
            <person name="Postlethwait J.H."/>
            <person name="Berthelot C."/>
            <person name="Roest Crollius H."/>
            <person name="Guiguen Y."/>
        </authorList>
    </citation>
    <scope>NUCLEOTIDE SEQUENCE</scope>
    <source>
        <strain evidence="3">NC1722</strain>
    </source>
</reference>
<feature type="transmembrane region" description="Helical" evidence="2">
    <location>
        <begin position="164"/>
        <end position="185"/>
    </location>
</feature>
<organism evidence="3 4">
    <name type="scientific">Aldrovandia affinis</name>
    <dbReference type="NCBI Taxonomy" id="143900"/>
    <lineage>
        <taxon>Eukaryota</taxon>
        <taxon>Metazoa</taxon>
        <taxon>Chordata</taxon>
        <taxon>Craniata</taxon>
        <taxon>Vertebrata</taxon>
        <taxon>Euteleostomi</taxon>
        <taxon>Actinopterygii</taxon>
        <taxon>Neopterygii</taxon>
        <taxon>Teleostei</taxon>
        <taxon>Notacanthiformes</taxon>
        <taxon>Halosauridae</taxon>
        <taxon>Aldrovandia</taxon>
    </lineage>
</organism>
<gene>
    <name evidence="3" type="ORF">AAFF_G00303060</name>
</gene>
<keyword evidence="4" id="KW-1185">Reference proteome</keyword>
<evidence type="ECO:0000256" key="1">
    <source>
        <dbReference type="SAM" id="MobiDB-lite"/>
    </source>
</evidence>
<keyword evidence="2" id="KW-1133">Transmembrane helix</keyword>
<feature type="transmembrane region" description="Helical" evidence="2">
    <location>
        <begin position="60"/>
        <end position="80"/>
    </location>
</feature>
<dbReference type="PANTHER" id="PTHR23320">
    <property type="entry name" value="MEMBRANE-SPANNING 4-DOMAINS SUBFAMILY A MS4A -RELATED"/>
    <property type="match status" value="1"/>
</dbReference>
<evidence type="ECO:0000256" key="2">
    <source>
        <dbReference type="SAM" id="Phobius"/>
    </source>
</evidence>
<proteinExistence type="predicted"/>
<dbReference type="EMBL" id="JAINUG010000436">
    <property type="protein sequence ID" value="KAJ8371697.1"/>
    <property type="molecule type" value="Genomic_DNA"/>
</dbReference>
<accession>A0AAD7R905</accession>
<dbReference type="Proteomes" id="UP001221898">
    <property type="component" value="Unassembled WGS sequence"/>
</dbReference>
<feature type="compositionally biased region" description="Basic and acidic residues" evidence="1">
    <location>
        <begin position="10"/>
        <end position="28"/>
    </location>
</feature>
<protein>
    <submittedName>
        <fullName evidence="3">Uncharacterized protein</fullName>
    </submittedName>
</protein>
<keyword evidence="2" id="KW-0472">Membrane</keyword>
<comment type="caution">
    <text evidence="3">The sequence shown here is derived from an EMBL/GenBank/DDBJ whole genome shotgun (WGS) entry which is preliminary data.</text>
</comment>
<name>A0AAD7R905_9TELE</name>
<feature type="transmembrane region" description="Helical" evidence="2">
    <location>
        <begin position="123"/>
        <end position="144"/>
    </location>
</feature>
<dbReference type="PANTHER" id="PTHR23320:SF157">
    <property type="entry name" value="SI:CH1073-291C23.2"/>
    <property type="match status" value="1"/>
</dbReference>